<sequence>MAINVIPSRAQIKELARAQAREVLGSSDVFKTMSLDDQKSIYLSLIDDYTSRQMKKHGLEESMATDSGKQMGYKGYDPGFQGDTRSFKELVDAVDFPKFVADLLKAVFDANLKVMKQQTDSYIKLMKEATKSTADFIKKIKDDDAFATLAESRGDKYNVITEKQADGSSKLALTNPEGEKHDMEDAEVKKHILEAKINMAKEHRAALREVLLMGVTRLVVEKGEIDAQVEFSIKATRASTAHHDDQNINTVNTHFEADGGILGAIFGGPSVTTDITNTNIQVNTSDKKATDDLTATLKGHVNIKFKTDYFKLDNFANMYADGGVAALKPAGNQPGIAAPAAPVAAR</sequence>
<reference evidence="1 2" key="1">
    <citation type="submission" date="2016-10" db="EMBL/GenBank/DDBJ databases">
        <authorList>
            <person name="de Groot N.N."/>
        </authorList>
    </citation>
    <scope>NUCLEOTIDE SEQUENCE [LARGE SCALE GENOMIC DNA]</scope>
    <source>
        <strain evidence="1 2">DSM 527</strain>
    </source>
</reference>
<proteinExistence type="predicted"/>
<evidence type="ECO:0000313" key="2">
    <source>
        <dbReference type="Proteomes" id="UP000199045"/>
    </source>
</evidence>
<dbReference type="STRING" id="104663.SAMN04488121_11041"/>
<dbReference type="RefSeq" id="WP_176842467.1">
    <property type="nucleotide sequence ID" value="NZ_FNBN01000010.1"/>
</dbReference>
<name>A0A1G8AYG0_CHIFI</name>
<evidence type="ECO:0000313" key="1">
    <source>
        <dbReference type="EMBL" id="SDH26029.1"/>
    </source>
</evidence>
<protein>
    <submittedName>
        <fullName evidence="1">Uncharacterized protein</fullName>
    </submittedName>
</protein>
<organism evidence="1 2">
    <name type="scientific">Chitinophaga filiformis</name>
    <name type="common">Myxococcus filiformis</name>
    <name type="synonym">Flexibacter filiformis</name>
    <dbReference type="NCBI Taxonomy" id="104663"/>
    <lineage>
        <taxon>Bacteria</taxon>
        <taxon>Pseudomonadati</taxon>
        <taxon>Bacteroidota</taxon>
        <taxon>Chitinophagia</taxon>
        <taxon>Chitinophagales</taxon>
        <taxon>Chitinophagaceae</taxon>
        <taxon>Chitinophaga</taxon>
    </lineage>
</organism>
<accession>A0A1G8AYG0</accession>
<dbReference type="AlphaFoldDB" id="A0A1G8AYG0"/>
<dbReference type="Proteomes" id="UP000199045">
    <property type="component" value="Unassembled WGS sequence"/>
</dbReference>
<dbReference type="EMBL" id="FNBN01000010">
    <property type="protein sequence ID" value="SDH26029.1"/>
    <property type="molecule type" value="Genomic_DNA"/>
</dbReference>
<gene>
    <name evidence="1" type="ORF">SAMN04488121_11041</name>
</gene>